<feature type="region of interest" description="Disordered" evidence="1">
    <location>
        <begin position="1"/>
        <end position="41"/>
    </location>
</feature>
<gene>
    <name evidence="2" type="ORF">F2Q69_00013277</name>
</gene>
<evidence type="ECO:0000313" key="2">
    <source>
        <dbReference type="EMBL" id="KAF3553311.1"/>
    </source>
</evidence>
<dbReference type="AlphaFoldDB" id="A0A8S9QX50"/>
<evidence type="ECO:0000256" key="1">
    <source>
        <dbReference type="SAM" id="MobiDB-lite"/>
    </source>
</evidence>
<name>A0A8S9QX50_BRACR</name>
<protein>
    <submittedName>
        <fullName evidence="2">Uncharacterized protein</fullName>
    </submittedName>
</protein>
<comment type="caution">
    <text evidence="2">The sequence shown here is derived from an EMBL/GenBank/DDBJ whole genome shotgun (WGS) entry which is preliminary data.</text>
</comment>
<dbReference type="EMBL" id="QGKX02000996">
    <property type="protein sequence ID" value="KAF3553311.1"/>
    <property type="molecule type" value="Genomic_DNA"/>
</dbReference>
<reference evidence="2" key="1">
    <citation type="submission" date="2019-12" db="EMBL/GenBank/DDBJ databases">
        <title>Genome sequencing and annotation of Brassica cretica.</title>
        <authorList>
            <person name="Studholme D.J."/>
            <person name="Sarris P."/>
        </authorList>
    </citation>
    <scope>NUCLEOTIDE SEQUENCE</scope>
    <source>
        <strain evidence="2">PFS-109/04</strain>
        <tissue evidence="2">Leaf</tissue>
    </source>
</reference>
<sequence length="82" mass="9402">MVFLNQRSLSQKEKRINKRLPPSCPHASKDGPHQRACRKQHKPTTCLAHTISTRDFGSAIVRHELSVNSPLSQHEFSKLVFR</sequence>
<organism evidence="2 3">
    <name type="scientific">Brassica cretica</name>
    <name type="common">Mustard</name>
    <dbReference type="NCBI Taxonomy" id="69181"/>
    <lineage>
        <taxon>Eukaryota</taxon>
        <taxon>Viridiplantae</taxon>
        <taxon>Streptophyta</taxon>
        <taxon>Embryophyta</taxon>
        <taxon>Tracheophyta</taxon>
        <taxon>Spermatophyta</taxon>
        <taxon>Magnoliopsida</taxon>
        <taxon>eudicotyledons</taxon>
        <taxon>Gunneridae</taxon>
        <taxon>Pentapetalae</taxon>
        <taxon>rosids</taxon>
        <taxon>malvids</taxon>
        <taxon>Brassicales</taxon>
        <taxon>Brassicaceae</taxon>
        <taxon>Brassiceae</taxon>
        <taxon>Brassica</taxon>
    </lineage>
</organism>
<accession>A0A8S9QX50</accession>
<evidence type="ECO:0000313" key="3">
    <source>
        <dbReference type="Proteomes" id="UP000712600"/>
    </source>
</evidence>
<dbReference type="Proteomes" id="UP000712600">
    <property type="component" value="Unassembled WGS sequence"/>
</dbReference>
<proteinExistence type="predicted"/>